<gene>
    <name evidence="2" type="ORF">NCTC10313_06884</name>
</gene>
<proteinExistence type="predicted"/>
<organism evidence="2 3">
    <name type="scientific">Klebsiella pneumoniae subsp. ozaenae</name>
    <dbReference type="NCBI Taxonomy" id="574"/>
    <lineage>
        <taxon>Bacteria</taxon>
        <taxon>Pseudomonadati</taxon>
        <taxon>Pseudomonadota</taxon>
        <taxon>Gammaproteobacteria</taxon>
        <taxon>Enterobacterales</taxon>
        <taxon>Enterobacteriaceae</taxon>
        <taxon>Klebsiella/Raoultella group</taxon>
        <taxon>Klebsiella</taxon>
        <taxon>Klebsiella pneumoniae complex</taxon>
    </lineage>
</organism>
<evidence type="ECO:0000313" key="3">
    <source>
        <dbReference type="Proteomes" id="UP000254487"/>
    </source>
</evidence>
<feature type="region of interest" description="Disordered" evidence="1">
    <location>
        <begin position="56"/>
        <end position="87"/>
    </location>
</feature>
<feature type="region of interest" description="Disordered" evidence="1">
    <location>
        <begin position="122"/>
        <end position="186"/>
    </location>
</feature>
<name>A0A378B6R7_KLEPO</name>
<dbReference type="AlphaFoldDB" id="A0A378B6R7"/>
<feature type="compositionally biased region" description="Polar residues" evidence="1">
    <location>
        <begin position="64"/>
        <end position="73"/>
    </location>
</feature>
<accession>A0A378B6R7</accession>
<evidence type="ECO:0000313" key="2">
    <source>
        <dbReference type="EMBL" id="STV30591.1"/>
    </source>
</evidence>
<protein>
    <submittedName>
        <fullName evidence="2">Uncharacterized protein</fullName>
    </submittedName>
</protein>
<evidence type="ECO:0000256" key="1">
    <source>
        <dbReference type="SAM" id="MobiDB-lite"/>
    </source>
</evidence>
<dbReference type="Proteomes" id="UP000254487">
    <property type="component" value="Unassembled WGS sequence"/>
</dbReference>
<feature type="compositionally biased region" description="Basic and acidic residues" evidence="1">
    <location>
        <begin position="127"/>
        <end position="155"/>
    </location>
</feature>
<dbReference type="EMBL" id="UGLW01000003">
    <property type="protein sequence ID" value="STV30591.1"/>
    <property type="molecule type" value="Genomic_DNA"/>
</dbReference>
<sequence>MLDEEEDPRLIILAQKIDHQHRRNKEVKEALQRHAGHFSRENLAVGVELKQQETVVGEEDADAQQRQPHQNAPRQMGFHPVHGKQRAMRNLTRCRTQPRFIGHVVDCVEAHRDQQRLQQNLRRRHADVKAEHQNTGQREAEEKGQQKQQREKNVEVKAYPTELKPGGGGDEQRRQQPDHQQPAKLH</sequence>
<reference evidence="2 3" key="1">
    <citation type="submission" date="2018-06" db="EMBL/GenBank/DDBJ databases">
        <authorList>
            <consortium name="Pathogen Informatics"/>
            <person name="Doyle S."/>
        </authorList>
    </citation>
    <scope>NUCLEOTIDE SEQUENCE [LARGE SCALE GENOMIC DNA]</scope>
    <source>
        <strain evidence="2 3">NCTC10313</strain>
    </source>
</reference>